<protein>
    <submittedName>
        <fullName evidence="3">Enoyl-CoA hydratase/isomerase family protein</fullName>
    </submittedName>
</protein>
<dbReference type="Pfam" id="PF00378">
    <property type="entry name" value="ECH_1"/>
    <property type="match status" value="1"/>
</dbReference>
<comment type="similarity">
    <text evidence="1">Belongs to the enoyl-CoA hydratase/isomerase family.</text>
</comment>
<dbReference type="FunFam" id="3.90.226.10:FF:000009">
    <property type="entry name" value="Carnitinyl-CoA dehydratase"/>
    <property type="match status" value="1"/>
</dbReference>
<dbReference type="GO" id="GO:0016836">
    <property type="term" value="F:hydro-lyase activity"/>
    <property type="evidence" value="ECO:0007669"/>
    <property type="project" value="UniProtKB-ARBA"/>
</dbReference>
<evidence type="ECO:0000313" key="4">
    <source>
        <dbReference type="Proteomes" id="UP000739565"/>
    </source>
</evidence>
<gene>
    <name evidence="3" type="ORF">KZZ10_09900</name>
</gene>
<dbReference type="FunFam" id="1.10.12.10:FF:000001">
    <property type="entry name" value="Probable enoyl-CoA hydratase, mitochondrial"/>
    <property type="match status" value="1"/>
</dbReference>
<dbReference type="GO" id="GO:0006635">
    <property type="term" value="P:fatty acid beta-oxidation"/>
    <property type="evidence" value="ECO:0007669"/>
    <property type="project" value="TreeGrafter"/>
</dbReference>
<evidence type="ECO:0000256" key="1">
    <source>
        <dbReference type="ARBA" id="ARBA00005254"/>
    </source>
</evidence>
<evidence type="ECO:0000313" key="3">
    <source>
        <dbReference type="EMBL" id="MBZ1350956.1"/>
    </source>
</evidence>
<dbReference type="Gene3D" id="1.10.12.10">
    <property type="entry name" value="Lyase 2-enoyl-coa Hydratase, Chain A, domain 2"/>
    <property type="match status" value="1"/>
</dbReference>
<dbReference type="InterPro" id="IPR014748">
    <property type="entry name" value="Enoyl-CoA_hydra_C"/>
</dbReference>
<comment type="caution">
    <text evidence="3">The sequence shown here is derived from an EMBL/GenBank/DDBJ whole genome shotgun (WGS) entry which is preliminary data.</text>
</comment>
<dbReference type="InterPro" id="IPR001753">
    <property type="entry name" value="Enoyl-CoA_hydra/iso"/>
</dbReference>
<dbReference type="AlphaFoldDB" id="A0A953ND00"/>
<accession>A0A953ND00</accession>
<dbReference type="InterPro" id="IPR029045">
    <property type="entry name" value="ClpP/crotonase-like_dom_sf"/>
</dbReference>
<evidence type="ECO:0000256" key="2">
    <source>
        <dbReference type="ARBA" id="ARBA00023239"/>
    </source>
</evidence>
<sequence>MAIELTIADQLAHLHLNRPKALNALSFEILGQLNTTLGKIEEGIEAGQVRGVFVTGEGEKSFCAGADITELMGRTLMQEHEGARFGQSVFDRLAALRVPSVAVIHGYAFGGGLELALSCTFRVATAGAKMGLPELKLGLIPGYGGTQRLPRLIGQDRAMDMILSARTVDATEAERIGLVTRVVDSQDPTAVGREFLKPYLKHGLIALDMAKQAILRGMQTTLAEGLRIERDCSTLAFRSGDATEGMSAFLEKRPPVFKDQ</sequence>
<dbReference type="RefSeq" id="WP_259661358.1">
    <property type="nucleotide sequence ID" value="NZ_JAHXRI010000007.1"/>
</dbReference>
<dbReference type="Proteomes" id="UP000739565">
    <property type="component" value="Unassembled WGS sequence"/>
</dbReference>
<keyword evidence="4" id="KW-1185">Reference proteome</keyword>
<name>A0A953ND00_9BURK</name>
<organism evidence="3 4">
    <name type="scientific">Zwartia hollandica</name>
    <dbReference type="NCBI Taxonomy" id="324606"/>
    <lineage>
        <taxon>Bacteria</taxon>
        <taxon>Pseudomonadati</taxon>
        <taxon>Pseudomonadota</taxon>
        <taxon>Betaproteobacteria</taxon>
        <taxon>Burkholderiales</taxon>
        <taxon>Alcaligenaceae</taxon>
        <taxon>Zwartia</taxon>
    </lineage>
</organism>
<reference evidence="3" key="1">
    <citation type="submission" date="2021-07" db="EMBL/GenBank/DDBJ databases">
        <title>New genus and species of the family Alcaligenaceae.</title>
        <authorList>
            <person name="Hahn M.W."/>
        </authorList>
    </citation>
    <scope>NUCLEOTIDE SEQUENCE</scope>
    <source>
        <strain evidence="3">LF4-65</strain>
    </source>
</reference>
<dbReference type="EMBL" id="JAHXRI010000007">
    <property type="protein sequence ID" value="MBZ1350956.1"/>
    <property type="molecule type" value="Genomic_DNA"/>
</dbReference>
<keyword evidence="2" id="KW-0456">Lyase</keyword>
<dbReference type="PANTHER" id="PTHR11941">
    <property type="entry name" value="ENOYL-COA HYDRATASE-RELATED"/>
    <property type="match status" value="1"/>
</dbReference>
<dbReference type="SUPFAM" id="SSF52096">
    <property type="entry name" value="ClpP/crotonase"/>
    <property type="match status" value="1"/>
</dbReference>
<dbReference type="PANTHER" id="PTHR11941:SF54">
    <property type="entry name" value="ENOYL-COA HYDRATASE, MITOCHONDRIAL"/>
    <property type="match status" value="1"/>
</dbReference>
<proteinExistence type="inferred from homology"/>
<dbReference type="CDD" id="cd06558">
    <property type="entry name" value="crotonase-like"/>
    <property type="match status" value="1"/>
</dbReference>
<dbReference type="Gene3D" id="3.90.226.10">
    <property type="entry name" value="2-enoyl-CoA Hydratase, Chain A, domain 1"/>
    <property type="match status" value="1"/>
</dbReference>